<dbReference type="EMBL" id="LK391707">
    <property type="protein sequence ID" value="CDR94447.1"/>
    <property type="molecule type" value="Genomic_DNA"/>
</dbReference>
<name>A0A061D2X8_BABBI</name>
<dbReference type="AlphaFoldDB" id="A0A061D2X8"/>
<organism evidence="1 2">
    <name type="scientific">Babesia bigemina</name>
    <dbReference type="NCBI Taxonomy" id="5866"/>
    <lineage>
        <taxon>Eukaryota</taxon>
        <taxon>Sar</taxon>
        <taxon>Alveolata</taxon>
        <taxon>Apicomplexa</taxon>
        <taxon>Aconoidasida</taxon>
        <taxon>Piroplasmida</taxon>
        <taxon>Babesiidae</taxon>
        <taxon>Babesia</taxon>
    </lineage>
</organism>
<evidence type="ECO:0000313" key="2">
    <source>
        <dbReference type="Proteomes" id="UP000033188"/>
    </source>
</evidence>
<gene>
    <name evidence="1" type="ORF">BBBOND_0107450</name>
</gene>
<dbReference type="OrthoDB" id="366399at2759"/>
<reference evidence="2" key="1">
    <citation type="journal article" date="2014" name="Nucleic Acids Res.">
        <title>The evolutionary dynamics of variant antigen genes in Babesia reveal a history of genomic innovation underlying host-parasite interaction.</title>
        <authorList>
            <person name="Jackson A.P."/>
            <person name="Otto T.D."/>
            <person name="Darby A."/>
            <person name="Ramaprasad A."/>
            <person name="Xia D."/>
            <person name="Echaide I.E."/>
            <person name="Farber M."/>
            <person name="Gahlot S."/>
            <person name="Gamble J."/>
            <person name="Gupta D."/>
            <person name="Gupta Y."/>
            <person name="Jackson L."/>
            <person name="Malandrin L."/>
            <person name="Malas T.B."/>
            <person name="Moussa E."/>
            <person name="Nair M."/>
            <person name="Reid A.J."/>
            <person name="Sanders M."/>
            <person name="Sharma J."/>
            <person name="Tracey A."/>
            <person name="Quail M.A."/>
            <person name="Weir W."/>
            <person name="Wastling J.M."/>
            <person name="Hall N."/>
            <person name="Willadsen P."/>
            <person name="Lingelbach K."/>
            <person name="Shiels B."/>
            <person name="Tait A."/>
            <person name="Berriman M."/>
            <person name="Allred D.R."/>
            <person name="Pain A."/>
        </authorList>
    </citation>
    <scope>NUCLEOTIDE SEQUENCE [LARGE SCALE GENOMIC DNA]</scope>
    <source>
        <strain evidence="2">Bond</strain>
    </source>
</reference>
<accession>A0A061D2X8</accession>
<evidence type="ECO:0000313" key="1">
    <source>
        <dbReference type="EMBL" id="CDR94447.1"/>
    </source>
</evidence>
<keyword evidence="2" id="KW-1185">Reference proteome</keyword>
<dbReference type="KEGG" id="bbig:BBBOND_0107450"/>
<protein>
    <submittedName>
        <fullName evidence="1">Uncharacterized protein</fullName>
    </submittedName>
</protein>
<dbReference type="Proteomes" id="UP000033188">
    <property type="component" value="Chromosome 1"/>
</dbReference>
<dbReference type="RefSeq" id="XP_012766633.1">
    <property type="nucleotide sequence ID" value="XM_012911179.1"/>
</dbReference>
<dbReference type="VEuPathDB" id="PiroplasmaDB:BBBOND_0107450"/>
<dbReference type="STRING" id="5866.A0A061D2X8"/>
<proteinExistence type="predicted"/>
<dbReference type="GeneID" id="24562988"/>
<sequence length="156" mass="17602">MGPRSRKVGGDAEIFSKNASQLAHLVRIVSRREKEDSRFWSQVTRRLVYIIDTISTKQLSYIANGLARARVADPETWDSIVKRHYQLQHDLVLMANALAKVKSVENGVFQSIIQRIKVKFQLAGYSETKVVESLLDRLDLEGSQMSVVSMAILLDG</sequence>